<reference evidence="1 2" key="1">
    <citation type="submission" date="2020-08" db="EMBL/GenBank/DDBJ databases">
        <title>Genomic Encyclopedia of Type Strains, Phase IV (KMG-V): Genome sequencing to study the core and pangenomes of soil and plant-associated prokaryotes.</title>
        <authorList>
            <person name="Whitman W."/>
        </authorList>
    </citation>
    <scope>NUCLEOTIDE SEQUENCE [LARGE SCALE GENOMIC DNA]</scope>
    <source>
        <strain evidence="1 2">X5P2</strain>
    </source>
</reference>
<evidence type="ECO:0000313" key="2">
    <source>
        <dbReference type="Proteomes" id="UP000535182"/>
    </source>
</evidence>
<name>A0A9X0QIF7_9BACT</name>
<protein>
    <submittedName>
        <fullName evidence="1">Uncharacterized protein</fullName>
    </submittedName>
</protein>
<dbReference type="AlphaFoldDB" id="A0A9X0QIF7"/>
<sequence>MPGEAQTFDEGGDSDSQINCIPFFFCVQSVSVQSLSLPITLAVSTGRCNTGLQFTRRRLKAQGLSRALVETQRDLVEMGLSVDGQVGLL</sequence>
<dbReference type="EMBL" id="JACHEB010000011">
    <property type="protein sequence ID" value="MBB5330808.1"/>
    <property type="molecule type" value="Genomic_DNA"/>
</dbReference>
<dbReference type="Proteomes" id="UP000535182">
    <property type="component" value="Unassembled WGS sequence"/>
</dbReference>
<gene>
    <name evidence="1" type="ORF">HDF14_004444</name>
</gene>
<accession>A0A9X0QIF7</accession>
<evidence type="ECO:0000313" key="1">
    <source>
        <dbReference type="EMBL" id="MBB5330808.1"/>
    </source>
</evidence>
<comment type="caution">
    <text evidence="1">The sequence shown here is derived from an EMBL/GenBank/DDBJ whole genome shotgun (WGS) entry which is preliminary data.</text>
</comment>
<organism evidence="1 2">
    <name type="scientific">Tunturiibacter gelidiferens</name>
    <dbReference type="NCBI Taxonomy" id="3069689"/>
    <lineage>
        <taxon>Bacteria</taxon>
        <taxon>Pseudomonadati</taxon>
        <taxon>Acidobacteriota</taxon>
        <taxon>Terriglobia</taxon>
        <taxon>Terriglobales</taxon>
        <taxon>Acidobacteriaceae</taxon>
        <taxon>Tunturiibacter</taxon>
    </lineage>
</organism>
<proteinExistence type="predicted"/>
<feature type="non-terminal residue" evidence="1">
    <location>
        <position position="89"/>
    </location>
</feature>
<keyword evidence="2" id="KW-1185">Reference proteome</keyword>